<dbReference type="EC" id="3.2.2.31" evidence="4 14"/>
<dbReference type="InterPro" id="IPR044298">
    <property type="entry name" value="MIG/MutY"/>
</dbReference>
<keyword evidence="9" id="KW-0378">Hydrolase</keyword>
<evidence type="ECO:0000256" key="10">
    <source>
        <dbReference type="ARBA" id="ARBA00023004"/>
    </source>
</evidence>
<dbReference type="GO" id="GO:0006284">
    <property type="term" value="P:base-excision repair"/>
    <property type="evidence" value="ECO:0007669"/>
    <property type="project" value="UniProtKB-UniRule"/>
</dbReference>
<dbReference type="InterPro" id="IPR005760">
    <property type="entry name" value="A/G_AdeGlyc_MutY"/>
</dbReference>
<dbReference type="InterPro" id="IPR011257">
    <property type="entry name" value="DNA_glycosylase"/>
</dbReference>
<comment type="catalytic activity">
    <reaction evidence="1 14">
        <text>Hydrolyzes free adenine bases from 7,8-dihydro-8-oxoguanine:adenine mismatched double-stranded DNA, leaving an apurinic site.</text>
        <dbReference type="EC" id="3.2.2.31"/>
    </reaction>
</comment>
<dbReference type="InterPro" id="IPR015797">
    <property type="entry name" value="NUDIX_hydrolase-like_dom_sf"/>
</dbReference>
<sequence length="363" mass="39630">MAAKATRVDPAARQQDQHLSKQDFAHRLMAWQAAHGRHDLPWQRTRDPYRVWLSEIMLQQTQVGTVIPYYLRFLERFPQLADLAAAPQEAVLGLWSGLGYYARARNLHKAAQTVMAEHGGQFPQQAEMIARLPGIGRSTAAAIAAFCFGERVPILDGNVKRVLCRAFGVEGFPGERAVEQRLWALAEDLLPATGVGRYIQAQMDLGATVCTRTRPACTRCPLAGDCMALRDGRTAELPAARPRKAPPRRSVEVAVVRAGDAVLLERRPAAGIWGGLLALPEADAAGAAAWAARRFGVADGRALPALTHTFTHFVLEIRPWLVDLPAPPALAADGALRWQALDALDEAPLPTPVRTILQGLRRP</sequence>
<dbReference type="CDD" id="cd00056">
    <property type="entry name" value="ENDO3c"/>
    <property type="match status" value="1"/>
</dbReference>
<organism evidence="16 17">
    <name type="scientific">Pseudothauera rhizosphaerae</name>
    <dbReference type="NCBI Taxonomy" id="2565932"/>
    <lineage>
        <taxon>Bacteria</taxon>
        <taxon>Pseudomonadati</taxon>
        <taxon>Pseudomonadota</taxon>
        <taxon>Betaproteobacteria</taxon>
        <taxon>Rhodocyclales</taxon>
        <taxon>Zoogloeaceae</taxon>
        <taxon>Pseudothauera</taxon>
    </lineage>
</organism>
<dbReference type="GO" id="GO:0034039">
    <property type="term" value="F:8-oxo-7,8-dihydroguanine DNA N-glycosylase activity"/>
    <property type="evidence" value="ECO:0007669"/>
    <property type="project" value="TreeGrafter"/>
</dbReference>
<keyword evidence="13 14" id="KW-0326">Glycosidase</keyword>
<dbReference type="CDD" id="cd03431">
    <property type="entry name" value="NUDIX_DNA_Glycosylase_C-MutY"/>
    <property type="match status" value="1"/>
</dbReference>
<dbReference type="InterPro" id="IPR023170">
    <property type="entry name" value="HhH_base_excis_C"/>
</dbReference>
<gene>
    <name evidence="16" type="primary">mutY</name>
    <name evidence="16" type="ORF">E6O51_01750</name>
</gene>
<dbReference type="PROSITE" id="PS00764">
    <property type="entry name" value="ENDONUCLEASE_III_1"/>
    <property type="match status" value="1"/>
</dbReference>
<comment type="caution">
    <text evidence="16">The sequence shown here is derived from an EMBL/GenBank/DDBJ whole genome shotgun (WGS) entry which is preliminary data.</text>
</comment>
<evidence type="ECO:0000256" key="13">
    <source>
        <dbReference type="ARBA" id="ARBA00023295"/>
    </source>
</evidence>
<evidence type="ECO:0000256" key="4">
    <source>
        <dbReference type="ARBA" id="ARBA00012045"/>
    </source>
</evidence>
<evidence type="ECO:0000256" key="11">
    <source>
        <dbReference type="ARBA" id="ARBA00023014"/>
    </source>
</evidence>
<dbReference type="AlphaFoldDB" id="A0A4S4B366"/>
<accession>A0A4S4B366</accession>
<keyword evidence="7" id="KW-0479">Metal-binding</keyword>
<keyword evidence="17" id="KW-1185">Reference proteome</keyword>
<evidence type="ECO:0000256" key="8">
    <source>
        <dbReference type="ARBA" id="ARBA00022763"/>
    </source>
</evidence>
<comment type="similarity">
    <text evidence="3 14">Belongs to the Nth/MutY family.</text>
</comment>
<proteinExistence type="inferred from homology"/>
<keyword evidence="10 14" id="KW-0408">Iron</keyword>
<dbReference type="OrthoDB" id="9802365at2"/>
<evidence type="ECO:0000256" key="6">
    <source>
        <dbReference type="ARBA" id="ARBA00022485"/>
    </source>
</evidence>
<keyword evidence="11" id="KW-0411">Iron-sulfur</keyword>
<dbReference type="GO" id="GO:0051539">
    <property type="term" value="F:4 iron, 4 sulfur cluster binding"/>
    <property type="evidence" value="ECO:0007669"/>
    <property type="project" value="UniProtKB-UniRule"/>
</dbReference>
<dbReference type="Gene3D" id="1.10.340.30">
    <property type="entry name" value="Hypothetical protein, domain 2"/>
    <property type="match status" value="1"/>
</dbReference>
<keyword evidence="8 14" id="KW-0227">DNA damage</keyword>
<dbReference type="Gene3D" id="1.10.1670.10">
    <property type="entry name" value="Helix-hairpin-Helix base-excision DNA repair enzymes (C-terminal)"/>
    <property type="match status" value="1"/>
</dbReference>
<dbReference type="InterPro" id="IPR029119">
    <property type="entry name" value="MutY_C"/>
</dbReference>
<evidence type="ECO:0000256" key="5">
    <source>
        <dbReference type="ARBA" id="ARBA00022023"/>
    </source>
</evidence>
<dbReference type="PANTHER" id="PTHR42944:SF1">
    <property type="entry name" value="ADENINE DNA GLYCOSYLASE"/>
    <property type="match status" value="1"/>
</dbReference>
<protein>
    <recommendedName>
        <fullName evidence="5 14">Adenine DNA glycosylase</fullName>
        <ecNumber evidence="4 14">3.2.2.31</ecNumber>
    </recommendedName>
</protein>
<keyword evidence="12" id="KW-0234">DNA repair</keyword>
<reference evidence="16 17" key="1">
    <citation type="submission" date="2019-04" db="EMBL/GenBank/DDBJ databases">
        <title>Azoarcus rhizosphaerae sp. nov. isolated from rhizosphere of Ficus religiosa.</title>
        <authorList>
            <person name="Lin S.-Y."/>
            <person name="Hameed A."/>
            <person name="Hsu Y.-H."/>
            <person name="Young C.-C."/>
        </authorList>
    </citation>
    <scope>NUCLEOTIDE SEQUENCE [LARGE SCALE GENOMIC DNA]</scope>
    <source>
        <strain evidence="16 17">CC-YHH848</strain>
    </source>
</reference>
<dbReference type="GO" id="GO:0035485">
    <property type="term" value="F:adenine/guanine mispair binding"/>
    <property type="evidence" value="ECO:0007669"/>
    <property type="project" value="TreeGrafter"/>
</dbReference>
<dbReference type="InterPro" id="IPR003265">
    <property type="entry name" value="HhH-GPD_domain"/>
</dbReference>
<dbReference type="Proteomes" id="UP000307956">
    <property type="component" value="Unassembled WGS sequence"/>
</dbReference>
<evidence type="ECO:0000256" key="9">
    <source>
        <dbReference type="ARBA" id="ARBA00022801"/>
    </source>
</evidence>
<dbReference type="GO" id="GO:0046872">
    <property type="term" value="F:metal ion binding"/>
    <property type="evidence" value="ECO:0007669"/>
    <property type="project" value="UniProtKB-UniRule"/>
</dbReference>
<comment type="function">
    <text evidence="2">Adenine glycosylase active on G-A mispairs. MutY also corrects error-prone DNA synthesis past GO lesions which are due to the oxidatively damaged form of guanine: 7,8-dihydro-8-oxoguanine (8-oxo-dGTP).</text>
</comment>
<evidence type="ECO:0000259" key="15">
    <source>
        <dbReference type="SMART" id="SM00478"/>
    </source>
</evidence>
<dbReference type="GO" id="GO:0032357">
    <property type="term" value="F:oxidized purine DNA binding"/>
    <property type="evidence" value="ECO:0007669"/>
    <property type="project" value="TreeGrafter"/>
</dbReference>
<evidence type="ECO:0000313" key="17">
    <source>
        <dbReference type="Proteomes" id="UP000307956"/>
    </source>
</evidence>
<evidence type="ECO:0000256" key="2">
    <source>
        <dbReference type="ARBA" id="ARBA00002933"/>
    </source>
</evidence>
<name>A0A4S4B366_9RHOO</name>
<dbReference type="SUPFAM" id="SSF55811">
    <property type="entry name" value="Nudix"/>
    <property type="match status" value="1"/>
</dbReference>
<dbReference type="Pfam" id="PF00730">
    <property type="entry name" value="HhH-GPD"/>
    <property type="match status" value="1"/>
</dbReference>
<dbReference type="NCBIfam" id="TIGR01084">
    <property type="entry name" value="mutY"/>
    <property type="match status" value="1"/>
</dbReference>
<dbReference type="SUPFAM" id="SSF48150">
    <property type="entry name" value="DNA-glycosylase"/>
    <property type="match status" value="1"/>
</dbReference>
<evidence type="ECO:0000313" key="16">
    <source>
        <dbReference type="EMBL" id="THF65351.1"/>
    </source>
</evidence>
<feature type="domain" description="HhH-GPD" evidence="15">
    <location>
        <begin position="57"/>
        <end position="208"/>
    </location>
</feature>
<keyword evidence="6" id="KW-0004">4Fe-4S</keyword>
<dbReference type="PANTHER" id="PTHR42944">
    <property type="entry name" value="ADENINE DNA GLYCOSYLASE"/>
    <property type="match status" value="1"/>
</dbReference>
<evidence type="ECO:0000256" key="1">
    <source>
        <dbReference type="ARBA" id="ARBA00000843"/>
    </source>
</evidence>
<dbReference type="InterPro" id="IPR004035">
    <property type="entry name" value="Endouclease-III_FeS-bd_BS"/>
</dbReference>
<evidence type="ECO:0000256" key="14">
    <source>
        <dbReference type="RuleBase" id="RU365096"/>
    </source>
</evidence>
<evidence type="ECO:0000256" key="3">
    <source>
        <dbReference type="ARBA" id="ARBA00008343"/>
    </source>
</evidence>
<dbReference type="GO" id="GO:0000701">
    <property type="term" value="F:purine-specific mismatch base pair DNA N-glycosylase activity"/>
    <property type="evidence" value="ECO:0007669"/>
    <property type="project" value="UniProtKB-EC"/>
</dbReference>
<evidence type="ECO:0000256" key="12">
    <source>
        <dbReference type="ARBA" id="ARBA00023204"/>
    </source>
</evidence>
<evidence type="ECO:0000256" key="7">
    <source>
        <dbReference type="ARBA" id="ARBA00022723"/>
    </source>
</evidence>
<dbReference type="Pfam" id="PF14815">
    <property type="entry name" value="NUDIX_4"/>
    <property type="match status" value="1"/>
</dbReference>
<dbReference type="Gene3D" id="3.90.79.10">
    <property type="entry name" value="Nucleoside Triphosphate Pyrophosphohydrolase"/>
    <property type="match status" value="1"/>
</dbReference>
<dbReference type="EMBL" id="SSOD01000001">
    <property type="protein sequence ID" value="THF65351.1"/>
    <property type="molecule type" value="Genomic_DNA"/>
</dbReference>
<dbReference type="GO" id="GO:0006298">
    <property type="term" value="P:mismatch repair"/>
    <property type="evidence" value="ECO:0007669"/>
    <property type="project" value="TreeGrafter"/>
</dbReference>
<dbReference type="FunFam" id="1.10.340.30:FF:000002">
    <property type="entry name" value="Adenine DNA glycosylase"/>
    <property type="match status" value="1"/>
</dbReference>
<dbReference type="SMART" id="SM00478">
    <property type="entry name" value="ENDO3c"/>
    <property type="match status" value="1"/>
</dbReference>
<comment type="cofactor">
    <cofactor evidence="14">
        <name>[4Fe-4S] cluster</name>
        <dbReference type="ChEBI" id="CHEBI:49883"/>
    </cofactor>
    <text evidence="14">Binds 1 [4Fe-4S] cluster.</text>
</comment>